<proteinExistence type="predicted"/>
<evidence type="ECO:0000313" key="3">
    <source>
        <dbReference type="Proteomes" id="UP000504638"/>
    </source>
</evidence>
<reference evidence="2 4" key="1">
    <citation type="submission" date="2020-01" db="EMBL/GenBank/DDBJ databases">
        <authorList>
            <consortium name="DOE Joint Genome Institute"/>
            <person name="Haridas S."/>
            <person name="Albert R."/>
            <person name="Binder M."/>
            <person name="Bloem J."/>
            <person name="Labutti K."/>
            <person name="Salamov A."/>
            <person name="Andreopoulos B."/>
            <person name="Baker S.E."/>
            <person name="Barry K."/>
            <person name="Bills G."/>
            <person name="Bluhm B.H."/>
            <person name="Cannon C."/>
            <person name="Castanera R."/>
            <person name="Culley D.E."/>
            <person name="Daum C."/>
            <person name="Ezra D."/>
            <person name="Gonzalez J.B."/>
            <person name="Henrissat B."/>
            <person name="Kuo A."/>
            <person name="Liang C."/>
            <person name="Lipzen A."/>
            <person name="Lutzoni F."/>
            <person name="Magnuson J."/>
            <person name="Mondo S."/>
            <person name="Nolan M."/>
            <person name="Ohm R."/>
            <person name="Pangilinan J."/>
            <person name="Park H.-J."/>
            <person name="Ramirez L."/>
            <person name="Alfaro M."/>
            <person name="Sun H."/>
            <person name="Tritt A."/>
            <person name="Yoshinaga Y."/>
            <person name="Zwiers L.-H."/>
            <person name="Turgeon B.G."/>
            <person name="Goodwin S.B."/>
            <person name="Spatafora J.W."/>
            <person name="Crous P.W."/>
            <person name="Grigoriev I.V."/>
        </authorList>
    </citation>
    <scope>NUCLEOTIDE SEQUENCE</scope>
    <source>
        <strain evidence="2 4">CBS 781.70</strain>
    </source>
</reference>
<keyword evidence="3" id="KW-1185">Reference proteome</keyword>
<sequence length="118" mass="12291">MATLKPTPSTTFLLTTFLPAETSTYPSMTLSNEPLLTDVNPLQTAAPTSAMPDPFNETFALTEGASISGGGGDVVEQGGGTGAAEKMDVAWRVPVVAWRVPVVAMVMMVVMGVVFAEL</sequence>
<dbReference type="AlphaFoldDB" id="A0A6G1G4B9"/>
<accession>A0A6G1G4B9</accession>
<dbReference type="GeneID" id="54421802"/>
<evidence type="ECO:0000313" key="4">
    <source>
        <dbReference type="RefSeq" id="XP_033534499.1"/>
    </source>
</evidence>
<gene>
    <name evidence="2 4" type="ORF">P152DRAFT_473405</name>
</gene>
<feature type="transmembrane region" description="Helical" evidence="1">
    <location>
        <begin position="96"/>
        <end position="116"/>
    </location>
</feature>
<dbReference type="Proteomes" id="UP000504638">
    <property type="component" value="Unplaced"/>
</dbReference>
<protein>
    <submittedName>
        <fullName evidence="2 4">Uncharacterized protein</fullName>
    </submittedName>
</protein>
<dbReference type="EMBL" id="ML975156">
    <property type="protein sequence ID" value="KAF1812868.1"/>
    <property type="molecule type" value="Genomic_DNA"/>
</dbReference>
<evidence type="ECO:0000313" key="2">
    <source>
        <dbReference type="EMBL" id="KAF1812868.1"/>
    </source>
</evidence>
<evidence type="ECO:0000256" key="1">
    <source>
        <dbReference type="SAM" id="Phobius"/>
    </source>
</evidence>
<name>A0A6G1G4B9_9PEZI</name>
<dbReference type="RefSeq" id="XP_033534499.1">
    <property type="nucleotide sequence ID" value="XM_033681232.1"/>
</dbReference>
<organism evidence="2">
    <name type="scientific">Eremomyces bilateralis CBS 781.70</name>
    <dbReference type="NCBI Taxonomy" id="1392243"/>
    <lineage>
        <taxon>Eukaryota</taxon>
        <taxon>Fungi</taxon>
        <taxon>Dikarya</taxon>
        <taxon>Ascomycota</taxon>
        <taxon>Pezizomycotina</taxon>
        <taxon>Dothideomycetes</taxon>
        <taxon>Dothideomycetes incertae sedis</taxon>
        <taxon>Eremomycetales</taxon>
        <taxon>Eremomycetaceae</taxon>
        <taxon>Eremomyces</taxon>
    </lineage>
</organism>
<reference evidence="4" key="3">
    <citation type="submission" date="2025-04" db="UniProtKB">
        <authorList>
            <consortium name="RefSeq"/>
        </authorList>
    </citation>
    <scope>IDENTIFICATION</scope>
    <source>
        <strain evidence="4">CBS 781.70</strain>
    </source>
</reference>
<reference evidence="4" key="2">
    <citation type="submission" date="2020-04" db="EMBL/GenBank/DDBJ databases">
        <authorList>
            <consortium name="NCBI Genome Project"/>
        </authorList>
    </citation>
    <scope>NUCLEOTIDE SEQUENCE</scope>
    <source>
        <strain evidence="4">CBS 781.70</strain>
    </source>
</reference>
<keyword evidence="1" id="KW-0472">Membrane</keyword>
<keyword evidence="1" id="KW-0812">Transmembrane</keyword>
<keyword evidence="1" id="KW-1133">Transmembrane helix</keyword>